<feature type="domain" description="TAP-C" evidence="11">
    <location>
        <begin position="599"/>
        <end position="653"/>
    </location>
</feature>
<dbReference type="PROSITE" id="PS51281">
    <property type="entry name" value="TAP_C"/>
    <property type="match status" value="1"/>
</dbReference>
<dbReference type="InterPro" id="IPR030217">
    <property type="entry name" value="NXF_fam"/>
</dbReference>
<dbReference type="FunFam" id="3.10.450.50:FF:000004">
    <property type="entry name" value="Nuclear RNA export factor 1"/>
    <property type="match status" value="1"/>
</dbReference>
<dbReference type="InterPro" id="IPR009060">
    <property type="entry name" value="UBA-like_sf"/>
</dbReference>
<feature type="region of interest" description="Disordered" evidence="9">
    <location>
        <begin position="1"/>
        <end position="46"/>
    </location>
</feature>
<dbReference type="Pfam" id="PF09162">
    <property type="entry name" value="Tap-RNA_bind"/>
    <property type="match status" value="1"/>
</dbReference>
<dbReference type="InterPro" id="IPR032710">
    <property type="entry name" value="NTF2-like_dom_sf"/>
</dbReference>
<evidence type="ECO:0000259" key="11">
    <source>
        <dbReference type="PROSITE" id="PS51281"/>
    </source>
</evidence>
<evidence type="ECO:0000259" key="10">
    <source>
        <dbReference type="PROSITE" id="PS50177"/>
    </source>
</evidence>
<proteinExistence type="inferred from homology"/>
<evidence type="ECO:0000256" key="4">
    <source>
        <dbReference type="ARBA" id="ARBA00022614"/>
    </source>
</evidence>
<keyword evidence="6" id="KW-0509">mRNA transport</keyword>
<dbReference type="InterPro" id="IPR002075">
    <property type="entry name" value="NTF2_dom"/>
</dbReference>
<dbReference type="GO" id="GO:0016973">
    <property type="term" value="P:poly(A)+ mRNA export from nucleus"/>
    <property type="evidence" value="ECO:0007669"/>
    <property type="project" value="TreeGrafter"/>
</dbReference>
<dbReference type="PANTHER" id="PTHR10662">
    <property type="entry name" value="NUCLEAR RNA EXPORT FACTOR"/>
    <property type="match status" value="1"/>
</dbReference>
<keyword evidence="5" id="KW-0677">Repeat</keyword>
<dbReference type="GO" id="GO:0003723">
    <property type="term" value="F:RNA binding"/>
    <property type="evidence" value="ECO:0007669"/>
    <property type="project" value="UniProtKB-KW"/>
</dbReference>
<keyword evidence="13" id="KW-1185">Reference proteome</keyword>
<dbReference type="SMART" id="SM00804">
    <property type="entry name" value="TAP_C"/>
    <property type="match status" value="1"/>
</dbReference>
<evidence type="ECO:0000256" key="3">
    <source>
        <dbReference type="ARBA" id="ARBA00022448"/>
    </source>
</evidence>
<evidence type="ECO:0000256" key="1">
    <source>
        <dbReference type="ARBA" id="ARBA00004642"/>
    </source>
</evidence>
<dbReference type="Pfam" id="PF03943">
    <property type="entry name" value="TAP_C"/>
    <property type="match status" value="1"/>
</dbReference>
<accession>A0AAV2P8D3</accession>
<evidence type="ECO:0000256" key="5">
    <source>
        <dbReference type="ARBA" id="ARBA00022737"/>
    </source>
</evidence>
<dbReference type="Gene3D" id="1.10.8.10">
    <property type="entry name" value="DNA helicase RuvA subunit, C-terminal domain"/>
    <property type="match status" value="1"/>
</dbReference>
<comment type="similarity">
    <text evidence="2">Belongs to the NXF family.</text>
</comment>
<dbReference type="Pfam" id="PF24048">
    <property type="entry name" value="LRR_NXF1-5"/>
    <property type="match status" value="1"/>
</dbReference>
<dbReference type="CDD" id="cd14342">
    <property type="entry name" value="UBA_TAP-C"/>
    <property type="match status" value="1"/>
</dbReference>
<dbReference type="CDD" id="cd00780">
    <property type="entry name" value="NTF2"/>
    <property type="match status" value="1"/>
</dbReference>
<keyword evidence="7" id="KW-0694">RNA-binding</keyword>
<dbReference type="InterPro" id="IPR018222">
    <property type="entry name" value="Nuclear_transport_factor_2_euk"/>
</dbReference>
<dbReference type="Proteomes" id="UP001497644">
    <property type="component" value="Chromosome 8"/>
</dbReference>
<keyword evidence="4" id="KW-0433">Leucine-rich repeat</keyword>
<dbReference type="InterPro" id="IPR057125">
    <property type="entry name" value="NXF1/2/3/5-like_LRR"/>
</dbReference>
<dbReference type="InterPro" id="IPR012677">
    <property type="entry name" value="Nucleotide-bd_a/b_plait_sf"/>
</dbReference>
<feature type="compositionally biased region" description="Basic and acidic residues" evidence="9">
    <location>
        <begin position="20"/>
        <end position="33"/>
    </location>
</feature>
<evidence type="ECO:0000256" key="9">
    <source>
        <dbReference type="SAM" id="MobiDB-lite"/>
    </source>
</evidence>
<dbReference type="Gene3D" id="3.30.70.330">
    <property type="match status" value="1"/>
</dbReference>
<dbReference type="SUPFAM" id="SSF52058">
    <property type="entry name" value="L domain-like"/>
    <property type="match status" value="1"/>
</dbReference>
<dbReference type="EMBL" id="OZ034831">
    <property type="protein sequence ID" value="CAL1687844.1"/>
    <property type="molecule type" value="Genomic_DNA"/>
</dbReference>
<dbReference type="InterPro" id="IPR015245">
    <property type="entry name" value="Tap_RNA-bd"/>
</dbReference>
<dbReference type="GO" id="GO:0005635">
    <property type="term" value="C:nuclear envelope"/>
    <property type="evidence" value="ECO:0007669"/>
    <property type="project" value="UniProtKB-ARBA"/>
</dbReference>
<dbReference type="GO" id="GO:0005654">
    <property type="term" value="C:nucleoplasm"/>
    <property type="evidence" value="ECO:0007669"/>
    <property type="project" value="UniProtKB-SubCell"/>
</dbReference>
<dbReference type="SUPFAM" id="SSF54928">
    <property type="entry name" value="RNA-binding domain, RBD"/>
    <property type="match status" value="1"/>
</dbReference>
<dbReference type="InterPro" id="IPR005637">
    <property type="entry name" value="TAP_C_dom"/>
</dbReference>
<protein>
    <recommendedName>
        <fullName evidence="14">Nuclear RNA export factor 1</fullName>
    </recommendedName>
</protein>
<evidence type="ECO:0000256" key="7">
    <source>
        <dbReference type="ARBA" id="ARBA00022884"/>
    </source>
</evidence>
<dbReference type="PANTHER" id="PTHR10662:SF22">
    <property type="entry name" value="NUCLEAR RNA EXPORT FACTOR 1"/>
    <property type="match status" value="1"/>
</dbReference>
<dbReference type="SUPFAM" id="SSF46934">
    <property type="entry name" value="UBA-like"/>
    <property type="match status" value="1"/>
</dbReference>
<dbReference type="PROSITE" id="PS51450">
    <property type="entry name" value="LRR"/>
    <property type="match status" value="2"/>
</dbReference>
<keyword evidence="8" id="KW-0539">Nucleus</keyword>
<dbReference type="InterPro" id="IPR001611">
    <property type="entry name" value="Leu-rich_rpt"/>
</dbReference>
<evidence type="ECO:0008006" key="14">
    <source>
        <dbReference type="Google" id="ProtNLM"/>
    </source>
</evidence>
<dbReference type="FunFam" id="1.10.8.10:FF:000018">
    <property type="entry name" value="Nuclear RNA export factor 1"/>
    <property type="match status" value="1"/>
</dbReference>
<dbReference type="AlphaFoldDB" id="A0AAV2P8D3"/>
<evidence type="ECO:0000313" key="13">
    <source>
        <dbReference type="Proteomes" id="UP001497644"/>
    </source>
</evidence>
<dbReference type="PROSITE" id="PS50177">
    <property type="entry name" value="NTF2_DOMAIN"/>
    <property type="match status" value="1"/>
</dbReference>
<feature type="domain" description="NTF2" evidence="10">
    <location>
        <begin position="405"/>
        <end position="549"/>
    </location>
</feature>
<reference evidence="12" key="1">
    <citation type="submission" date="2024-04" db="EMBL/GenBank/DDBJ databases">
        <authorList>
            <consortium name="Molecular Ecology Group"/>
        </authorList>
    </citation>
    <scope>NUCLEOTIDE SEQUENCE</scope>
</reference>
<dbReference type="InterPro" id="IPR035979">
    <property type="entry name" value="RBD_domain_sf"/>
</dbReference>
<dbReference type="GO" id="GO:0005737">
    <property type="term" value="C:cytoplasm"/>
    <property type="evidence" value="ECO:0007669"/>
    <property type="project" value="InterPro"/>
</dbReference>
<dbReference type="InterPro" id="IPR032675">
    <property type="entry name" value="LRR_dom_sf"/>
</dbReference>
<keyword evidence="3" id="KW-0813">Transport</keyword>
<organism evidence="12 13">
    <name type="scientific">Lasius platythorax</name>
    <dbReference type="NCBI Taxonomy" id="488582"/>
    <lineage>
        <taxon>Eukaryota</taxon>
        <taxon>Metazoa</taxon>
        <taxon>Ecdysozoa</taxon>
        <taxon>Arthropoda</taxon>
        <taxon>Hexapoda</taxon>
        <taxon>Insecta</taxon>
        <taxon>Pterygota</taxon>
        <taxon>Neoptera</taxon>
        <taxon>Endopterygota</taxon>
        <taxon>Hymenoptera</taxon>
        <taxon>Apocrita</taxon>
        <taxon>Aculeata</taxon>
        <taxon>Formicoidea</taxon>
        <taxon>Formicidae</taxon>
        <taxon>Formicinae</taxon>
        <taxon>Lasius</taxon>
        <taxon>Lasius</taxon>
    </lineage>
</organism>
<dbReference type="Gene3D" id="3.10.450.50">
    <property type="match status" value="1"/>
</dbReference>
<evidence type="ECO:0000256" key="6">
    <source>
        <dbReference type="ARBA" id="ARBA00022816"/>
    </source>
</evidence>
<dbReference type="Gene3D" id="3.80.10.10">
    <property type="entry name" value="Ribonuclease Inhibitor"/>
    <property type="match status" value="1"/>
</dbReference>
<dbReference type="FunFam" id="3.80.10.10:FF:000384">
    <property type="entry name" value="Nuclear RNA export factor 1"/>
    <property type="match status" value="1"/>
</dbReference>
<sequence length="653" mass="75559">MPRKSNKSWGGRNGRGNAPSEEKHYFGHDDRLGRNNGGPHLEGTRPRVSFKTLRPNRELSRNIALASLDEDIPMTGNSNNNTRQTRQVFMTTNTRDRDRRERMWQRTIARGRNSPLPNRNFNGGQSGSRLQTLPIGESNWYRISIPYGHKYEKDYILRTLLSYMAPEVFIPIMYKVMGNEASFYVDDHKTASALLKCDRKITMTDGFKIQVRAKPGFPQCEIDDKLKERLKQAMSKRYVQETNALDLSKFHRDPDLVGEYFCALFRPAMLMTVLDIVGEHIPTLEALNLEGNKLQNIDRLSVLNKKFSNLKILYISDNKIKDIHQIDAIKDLKLEELKLIGNPVCNKYKSRQNDYISDVRKRFPRLLRLDGTELPRPIVFDVVDDAAKVPLSQRMFVADAKAQEIASQFLQQYFTIFDSENRQPLLDAYDEHACFSMTITTSHNNKLNGYLMENRNLFRIYDTARRQKLLKHGRLPVVSFISEMPRTRHFLDSFTMDIALVTQAMMFITITGYFQELDNKEQPIRHFNRTFIIVPEGGGYCIRNEQLHISQPPEAQLKQLNQQLNSQPILNSQSETPPTLLPQTSTEPAKPILAELSEDVKQQMTMTLSQQTNMNLEWSLKCLQETQWNYNNALSAFQEFFKRGQIPSEAFTK</sequence>
<evidence type="ECO:0000256" key="2">
    <source>
        <dbReference type="ARBA" id="ARBA00009285"/>
    </source>
</evidence>
<dbReference type="Pfam" id="PF22602">
    <property type="entry name" value="NXF_NTF2"/>
    <property type="match status" value="1"/>
</dbReference>
<gene>
    <name evidence="12" type="ORF">LPLAT_LOCUS13038</name>
</gene>
<name>A0AAV2P8D3_9HYME</name>
<evidence type="ECO:0000313" key="12">
    <source>
        <dbReference type="EMBL" id="CAL1687844.1"/>
    </source>
</evidence>
<dbReference type="SUPFAM" id="SSF54427">
    <property type="entry name" value="NTF2-like"/>
    <property type="match status" value="1"/>
</dbReference>
<evidence type="ECO:0000256" key="8">
    <source>
        <dbReference type="ARBA" id="ARBA00023242"/>
    </source>
</evidence>
<comment type="subcellular location">
    <subcellularLocation>
        <location evidence="1">Nucleus</location>
        <location evidence="1">Nucleoplasm</location>
    </subcellularLocation>
</comment>